<proteinExistence type="predicted"/>
<keyword evidence="2" id="KW-1185">Reference proteome</keyword>
<evidence type="ECO:0000313" key="2">
    <source>
        <dbReference type="Proteomes" id="UP000694865"/>
    </source>
</evidence>
<gene>
    <name evidence="3" type="primary">LOC102802919</name>
</gene>
<dbReference type="SUPFAM" id="SSF56349">
    <property type="entry name" value="DNA breaking-rejoining enzymes"/>
    <property type="match status" value="1"/>
</dbReference>
<feature type="region of interest" description="Disordered" evidence="1">
    <location>
        <begin position="199"/>
        <end position="234"/>
    </location>
</feature>
<evidence type="ECO:0000256" key="1">
    <source>
        <dbReference type="SAM" id="MobiDB-lite"/>
    </source>
</evidence>
<dbReference type="InterPro" id="IPR052787">
    <property type="entry name" value="MAVS"/>
</dbReference>
<dbReference type="Proteomes" id="UP000694865">
    <property type="component" value="Unplaced"/>
</dbReference>
<dbReference type="GeneID" id="102802919"/>
<accession>A0ABM0MVP2</accession>
<sequence length="278" mass="31308">MFCAIYRYLRDDCNRPDVNFMDQGNHDFLGFRNTLDGVMKTISHSGIGIRKKQAEPFSLNDEEKLWAHVFGTNTALGMSYATYFYMCKIFGLRAADEHSTLTVDQLTMHSDDMGSTCGPFYGRPLKSKNGEIKFSAQKLGVHTLQGYSKQMTDLAGVKGYHTGHSGKATTLFRQNFYEQLIAERTGHSSLAIRSYEQTKAVSDALQPPKPKTAKEAKTHDISTTPTDEDKSNTTVITDSSQVSVNFILIEMGSFLKQIMWVKQFVSESRAGWKDMLKY</sequence>
<dbReference type="InterPro" id="IPR011010">
    <property type="entry name" value="DNA_brk_join_enz"/>
</dbReference>
<dbReference type="PANTHER" id="PTHR21446:SF13">
    <property type="entry name" value="DUF3504 DOMAIN-CONTAINING PROTEIN"/>
    <property type="match status" value="1"/>
</dbReference>
<name>A0ABM0MVP2_SACKO</name>
<reference evidence="3" key="1">
    <citation type="submission" date="2025-08" db="UniProtKB">
        <authorList>
            <consortium name="RefSeq"/>
        </authorList>
    </citation>
    <scope>IDENTIFICATION</scope>
    <source>
        <tissue evidence="3">Testes</tissue>
    </source>
</reference>
<dbReference type="RefSeq" id="XP_006824083.1">
    <property type="nucleotide sequence ID" value="XM_006824020.1"/>
</dbReference>
<dbReference type="PANTHER" id="PTHR21446">
    <property type="entry name" value="DUF3504 DOMAIN-CONTAINING PROTEIN"/>
    <property type="match status" value="1"/>
</dbReference>
<evidence type="ECO:0000313" key="3">
    <source>
        <dbReference type="RefSeq" id="XP_006824083.1"/>
    </source>
</evidence>
<organism evidence="2 3">
    <name type="scientific">Saccoglossus kowalevskii</name>
    <name type="common">Acorn worm</name>
    <dbReference type="NCBI Taxonomy" id="10224"/>
    <lineage>
        <taxon>Eukaryota</taxon>
        <taxon>Metazoa</taxon>
        <taxon>Hemichordata</taxon>
        <taxon>Enteropneusta</taxon>
        <taxon>Harrimaniidae</taxon>
        <taxon>Saccoglossus</taxon>
    </lineage>
</organism>
<protein>
    <submittedName>
        <fullName evidence="3">Uncharacterized protein LOC102802919</fullName>
    </submittedName>
</protein>